<sequence length="96" mass="10666">MRYLKVLSLQDGYTSMEQDVSGPFFCSTSSALCLAGTLHCSFHYIVMFIRRQTTETLFLGNLMFNAGWLGALSHMHEANRSVFSTSSLSLLGVVSF</sequence>
<accession>A0AAN9QMX0</accession>
<reference evidence="2 3" key="1">
    <citation type="submission" date="2024-01" db="EMBL/GenBank/DDBJ databases">
        <title>The genomes of 5 underutilized Papilionoideae crops provide insights into root nodulation and disease resistanc.</title>
        <authorList>
            <person name="Jiang F."/>
        </authorList>
    </citation>
    <scope>NUCLEOTIDE SEQUENCE [LARGE SCALE GENOMIC DNA]</scope>
    <source>
        <strain evidence="2">LVBAO_FW01</strain>
        <tissue evidence="2">Leaves</tissue>
    </source>
</reference>
<name>A0AAN9QMX0_CANGL</name>
<dbReference type="Proteomes" id="UP001367508">
    <property type="component" value="Unassembled WGS sequence"/>
</dbReference>
<proteinExistence type="predicted"/>
<evidence type="ECO:0000313" key="2">
    <source>
        <dbReference type="EMBL" id="KAK7337098.1"/>
    </source>
</evidence>
<organism evidence="2 3">
    <name type="scientific">Canavalia gladiata</name>
    <name type="common">Sword bean</name>
    <name type="synonym">Dolichos gladiatus</name>
    <dbReference type="NCBI Taxonomy" id="3824"/>
    <lineage>
        <taxon>Eukaryota</taxon>
        <taxon>Viridiplantae</taxon>
        <taxon>Streptophyta</taxon>
        <taxon>Embryophyta</taxon>
        <taxon>Tracheophyta</taxon>
        <taxon>Spermatophyta</taxon>
        <taxon>Magnoliopsida</taxon>
        <taxon>eudicotyledons</taxon>
        <taxon>Gunneridae</taxon>
        <taxon>Pentapetalae</taxon>
        <taxon>rosids</taxon>
        <taxon>fabids</taxon>
        <taxon>Fabales</taxon>
        <taxon>Fabaceae</taxon>
        <taxon>Papilionoideae</taxon>
        <taxon>50 kb inversion clade</taxon>
        <taxon>NPAAA clade</taxon>
        <taxon>indigoferoid/millettioid clade</taxon>
        <taxon>Phaseoleae</taxon>
        <taxon>Canavalia</taxon>
    </lineage>
</organism>
<comment type="caution">
    <text evidence="2">The sequence shown here is derived from an EMBL/GenBank/DDBJ whole genome shotgun (WGS) entry which is preliminary data.</text>
</comment>
<keyword evidence="1" id="KW-0812">Transmembrane</keyword>
<evidence type="ECO:0000313" key="3">
    <source>
        <dbReference type="Proteomes" id="UP001367508"/>
    </source>
</evidence>
<feature type="transmembrane region" description="Helical" evidence="1">
    <location>
        <begin position="20"/>
        <end position="45"/>
    </location>
</feature>
<keyword evidence="1" id="KW-1133">Transmembrane helix</keyword>
<keyword evidence="3" id="KW-1185">Reference proteome</keyword>
<dbReference type="AlphaFoldDB" id="A0AAN9QMX0"/>
<dbReference type="EMBL" id="JAYMYQ010000004">
    <property type="protein sequence ID" value="KAK7337098.1"/>
    <property type="molecule type" value="Genomic_DNA"/>
</dbReference>
<protein>
    <submittedName>
        <fullName evidence="2">Uncharacterized protein</fullName>
    </submittedName>
</protein>
<keyword evidence="1" id="KW-0472">Membrane</keyword>
<gene>
    <name evidence="2" type="ORF">VNO77_17657</name>
</gene>
<evidence type="ECO:0000256" key="1">
    <source>
        <dbReference type="SAM" id="Phobius"/>
    </source>
</evidence>